<dbReference type="AlphaFoldDB" id="A0A964WX45"/>
<dbReference type="Pfam" id="PF12732">
    <property type="entry name" value="YtxH"/>
    <property type="match status" value="1"/>
</dbReference>
<proteinExistence type="predicted"/>
<keyword evidence="1" id="KW-0472">Membrane</keyword>
<accession>A0A964WX45</accession>
<feature type="transmembrane region" description="Helical" evidence="1">
    <location>
        <begin position="6"/>
        <end position="26"/>
    </location>
</feature>
<organism evidence="2 3">
    <name type="scientific">Flagellimonas ochracea</name>
    <dbReference type="NCBI Taxonomy" id="2696472"/>
    <lineage>
        <taxon>Bacteria</taxon>
        <taxon>Pseudomonadati</taxon>
        <taxon>Bacteroidota</taxon>
        <taxon>Flavobacteriia</taxon>
        <taxon>Flavobacteriales</taxon>
        <taxon>Flavobacteriaceae</taxon>
        <taxon>Flagellimonas</taxon>
    </lineage>
</organism>
<comment type="caution">
    <text evidence="2">The sequence shown here is derived from an EMBL/GenBank/DDBJ whole genome shotgun (WGS) entry which is preliminary data.</text>
</comment>
<protein>
    <submittedName>
        <fullName evidence="2">YtxH domain-containing protein</fullName>
    </submittedName>
</protein>
<reference evidence="2" key="1">
    <citation type="submission" date="2020-01" db="EMBL/GenBank/DDBJ databases">
        <title>Muricauda ochracea sp. nov., isolated from a tidal flat of Garorim bay in Korea.</title>
        <authorList>
            <person name="Kim D."/>
            <person name="Yoo Y."/>
            <person name="Kim J.-J."/>
        </authorList>
    </citation>
    <scope>NUCLEOTIDE SEQUENCE</scope>
    <source>
        <strain evidence="2">JGD-17</strain>
    </source>
</reference>
<evidence type="ECO:0000256" key="1">
    <source>
        <dbReference type="SAM" id="Phobius"/>
    </source>
</evidence>
<gene>
    <name evidence="2" type="ORF">GTQ34_07470</name>
</gene>
<sequence>MSDSSNTILGILAGTALGATLGILFAPDKGSSTRRKLVEQSNALAEDVANSTAQLKEQVVDTFSSSKDNLEDKMESLVSSASYKTEDVITALESKLKELKAKNRKLQRS</sequence>
<dbReference type="EMBL" id="JAAABI010000002">
    <property type="protein sequence ID" value="NAY91751.1"/>
    <property type="molecule type" value="Genomic_DNA"/>
</dbReference>
<keyword evidence="1" id="KW-1133">Transmembrane helix</keyword>
<dbReference type="RefSeq" id="WP_166523155.1">
    <property type="nucleotide sequence ID" value="NZ_JAAABI010000002.1"/>
</dbReference>
<dbReference type="PANTHER" id="PTHR35792:SF2">
    <property type="entry name" value="GENERAL STRESS PROTEIN"/>
    <property type="match status" value="1"/>
</dbReference>
<dbReference type="InterPro" id="IPR052928">
    <property type="entry name" value="Desiccation-related_membrane"/>
</dbReference>
<dbReference type="InterPro" id="IPR024623">
    <property type="entry name" value="YtxH"/>
</dbReference>
<evidence type="ECO:0000313" key="3">
    <source>
        <dbReference type="Proteomes" id="UP000667650"/>
    </source>
</evidence>
<keyword evidence="1" id="KW-0812">Transmembrane</keyword>
<dbReference type="PANTHER" id="PTHR35792">
    <property type="entry name" value="GENERAL STRESS PROTEIN"/>
    <property type="match status" value="1"/>
</dbReference>
<dbReference type="Gene3D" id="1.20.120.20">
    <property type="entry name" value="Apolipoprotein"/>
    <property type="match status" value="1"/>
</dbReference>
<name>A0A964WX45_9FLAO</name>
<evidence type="ECO:0000313" key="2">
    <source>
        <dbReference type="EMBL" id="NAY91751.1"/>
    </source>
</evidence>
<keyword evidence="3" id="KW-1185">Reference proteome</keyword>
<dbReference type="Proteomes" id="UP000667650">
    <property type="component" value="Unassembled WGS sequence"/>
</dbReference>